<reference evidence="4 5" key="1">
    <citation type="journal article" date="2024" name="Nat. Commun.">
        <title>Phylogenomics reveals the evolutionary origins of lichenization in chlorophyte algae.</title>
        <authorList>
            <person name="Puginier C."/>
            <person name="Libourel C."/>
            <person name="Otte J."/>
            <person name="Skaloud P."/>
            <person name="Haon M."/>
            <person name="Grisel S."/>
            <person name="Petersen M."/>
            <person name="Berrin J.G."/>
            <person name="Delaux P.M."/>
            <person name="Dal Grande F."/>
            <person name="Keller J."/>
        </authorList>
    </citation>
    <scope>NUCLEOTIDE SEQUENCE [LARGE SCALE GENOMIC DNA]</scope>
    <source>
        <strain evidence="4 5">SAG 245.80</strain>
    </source>
</reference>
<dbReference type="EMBL" id="JALJOU010000010">
    <property type="protein sequence ID" value="KAK9841795.1"/>
    <property type="molecule type" value="Genomic_DNA"/>
</dbReference>
<evidence type="ECO:0000313" key="5">
    <source>
        <dbReference type="Proteomes" id="UP001445335"/>
    </source>
</evidence>
<dbReference type="Pfam" id="PF01757">
    <property type="entry name" value="Acyl_transf_3"/>
    <property type="match status" value="1"/>
</dbReference>
<dbReference type="InterPro" id="IPR052728">
    <property type="entry name" value="O2_lipid_transport_reg"/>
</dbReference>
<feature type="transmembrane region" description="Helical" evidence="2">
    <location>
        <begin position="50"/>
        <end position="70"/>
    </location>
</feature>
<accession>A0AAW1S6W5</accession>
<dbReference type="Proteomes" id="UP001445335">
    <property type="component" value="Unassembled WGS sequence"/>
</dbReference>
<keyword evidence="2" id="KW-0812">Transmembrane</keyword>
<evidence type="ECO:0000256" key="1">
    <source>
        <dbReference type="SAM" id="Coils"/>
    </source>
</evidence>
<comment type="caution">
    <text evidence="4">The sequence shown here is derived from an EMBL/GenBank/DDBJ whole genome shotgun (WGS) entry which is preliminary data.</text>
</comment>
<feature type="transmembrane region" description="Helical" evidence="2">
    <location>
        <begin position="362"/>
        <end position="388"/>
    </location>
</feature>
<feature type="coiled-coil region" evidence="1">
    <location>
        <begin position="548"/>
        <end position="575"/>
    </location>
</feature>
<feature type="domain" description="Acyltransferase 3" evidence="3">
    <location>
        <begin position="48"/>
        <end position="450"/>
    </location>
</feature>
<feature type="transmembrane region" description="Helical" evidence="2">
    <location>
        <begin position="137"/>
        <end position="155"/>
    </location>
</feature>
<feature type="transmembrane region" description="Helical" evidence="2">
    <location>
        <begin position="409"/>
        <end position="431"/>
    </location>
</feature>
<protein>
    <recommendedName>
        <fullName evidence="3">Acyltransferase 3 domain-containing protein</fullName>
    </recommendedName>
</protein>
<dbReference type="PANTHER" id="PTHR11161">
    <property type="entry name" value="O-ACYLTRANSFERASE"/>
    <property type="match status" value="1"/>
</dbReference>
<keyword evidence="2" id="KW-0472">Membrane</keyword>
<dbReference type="GO" id="GO:0016747">
    <property type="term" value="F:acyltransferase activity, transferring groups other than amino-acyl groups"/>
    <property type="evidence" value="ECO:0007669"/>
    <property type="project" value="InterPro"/>
</dbReference>
<evidence type="ECO:0000313" key="4">
    <source>
        <dbReference type="EMBL" id="KAK9841795.1"/>
    </source>
</evidence>
<feature type="transmembrane region" description="Helical" evidence="2">
    <location>
        <begin position="293"/>
        <end position="312"/>
    </location>
</feature>
<keyword evidence="2" id="KW-1133">Transmembrane helix</keyword>
<dbReference type="AlphaFoldDB" id="A0AAW1S6W5"/>
<feature type="transmembrane region" description="Helical" evidence="2">
    <location>
        <begin position="324"/>
        <end position="342"/>
    </location>
</feature>
<dbReference type="PANTHER" id="PTHR11161:SF0">
    <property type="entry name" value="O-ACYLTRANSFERASE LIKE PROTEIN"/>
    <property type="match status" value="1"/>
</dbReference>
<feature type="transmembrane region" description="Helical" evidence="2">
    <location>
        <begin position="102"/>
        <end position="125"/>
    </location>
</feature>
<dbReference type="InterPro" id="IPR002656">
    <property type="entry name" value="Acyl_transf_3_dom"/>
</dbReference>
<proteinExistence type="predicted"/>
<gene>
    <name evidence="4" type="ORF">WJX81_003721</name>
</gene>
<name>A0AAW1S6W5_9CHLO</name>
<keyword evidence="1" id="KW-0175">Coiled coil</keyword>
<keyword evidence="5" id="KW-1185">Reference proteome</keyword>
<feature type="transmembrane region" description="Helical" evidence="2">
    <location>
        <begin position="206"/>
        <end position="227"/>
    </location>
</feature>
<evidence type="ECO:0000256" key="2">
    <source>
        <dbReference type="SAM" id="Phobius"/>
    </source>
</evidence>
<evidence type="ECO:0000259" key="3">
    <source>
        <dbReference type="Pfam" id="PF01757"/>
    </source>
</evidence>
<feature type="transmembrane region" description="Helical" evidence="2">
    <location>
        <begin position="239"/>
        <end position="263"/>
    </location>
</feature>
<organism evidence="4 5">
    <name type="scientific">Elliptochloris bilobata</name>
    <dbReference type="NCBI Taxonomy" id="381761"/>
    <lineage>
        <taxon>Eukaryota</taxon>
        <taxon>Viridiplantae</taxon>
        <taxon>Chlorophyta</taxon>
        <taxon>core chlorophytes</taxon>
        <taxon>Trebouxiophyceae</taxon>
        <taxon>Trebouxiophyceae incertae sedis</taxon>
        <taxon>Elliptochloris clade</taxon>
        <taxon>Elliptochloris</taxon>
    </lineage>
</organism>
<sequence>MDQVGLKRTMQPCGEKGMARLSFQAHSEHIHSAWRAKQAKAHHLDLRALAGLRALACLGILVGHLAYWVAAAHADKHKVYAYFSAHAWTVVPLNASEPAMDMFMVLTGFLAALSLVPALEVAASPGAVMARYYMRRVLRIVPAYYSALALVYLVALPLQHLPRVSQEAKDAFFTELPFATDQCARNLWANIVFAHNALPMGGCYSITWSLAVQMQFYAVFPLLLVLLRPSTPGFRLRVAVAAAAAVAASLALRARVFLALRLWERMPLALLGPHTAATRTTMDVLSQETYLSLLPRGAALACGVLAALVAGTPRCAALAARLRGPLLAAACLVSAAVAGGLAENRFGTLPDPCSKFADPTLLGFGFVAMPGALQPLAASALVVLATCAPQQGVFAWLRAVLGSRALARLANLSYSIFLLHPLVILGVFAAFPPSAWFSAGNPLPFAGVFASMPRGFRPPALLRPLPPVLCTATRPAPTVVHASRRLRKNVFETGRAVSALAPAVLESPSWAPGNLVRWPHDQTQRELATMRGHARHLEDHVAALQHGREAMRAELQSAHAQLRAAAAERDTARAEAAAAMSHAAALQADLRATDRMDKADLWCSYARIRNENQALTDDLDACRGQLRRTESALEAEAFEKMMAGRSANQALGLAIALLHAV</sequence>